<evidence type="ECO:0000313" key="2">
    <source>
        <dbReference type="Proteomes" id="UP001055247"/>
    </source>
</evidence>
<organism evidence="1 2">
    <name type="scientific">Methylobacterium hispanicum</name>
    <dbReference type="NCBI Taxonomy" id="270350"/>
    <lineage>
        <taxon>Bacteria</taxon>
        <taxon>Pseudomonadati</taxon>
        <taxon>Pseudomonadota</taxon>
        <taxon>Alphaproteobacteria</taxon>
        <taxon>Hyphomicrobiales</taxon>
        <taxon>Methylobacteriaceae</taxon>
        <taxon>Methylobacterium</taxon>
    </lineage>
</organism>
<keyword evidence="2" id="KW-1185">Reference proteome</keyword>
<dbReference type="Proteomes" id="UP001055247">
    <property type="component" value="Unassembled WGS sequence"/>
</dbReference>
<accession>A0AAV4ZZR1</accession>
<dbReference type="RefSeq" id="WP_066926030.1">
    <property type="nucleotide sequence ID" value="NZ_BPQO01000046.1"/>
</dbReference>
<proteinExistence type="predicted"/>
<comment type="caution">
    <text evidence="1">The sequence shown here is derived from an EMBL/GenBank/DDBJ whole genome shotgun (WGS) entry which is preliminary data.</text>
</comment>
<protein>
    <submittedName>
        <fullName evidence="1">Uncharacterized protein</fullName>
    </submittedName>
</protein>
<reference evidence="1" key="1">
    <citation type="journal article" date="2016" name="Front. Microbiol.">
        <title>Genome Sequence of the Piezophilic, Mesophilic Sulfate-Reducing Bacterium Desulfovibrio indicus J2T.</title>
        <authorList>
            <person name="Cao J."/>
            <person name="Maignien L."/>
            <person name="Shao Z."/>
            <person name="Alain K."/>
            <person name="Jebbar M."/>
        </authorList>
    </citation>
    <scope>NUCLEOTIDE SEQUENCE</scope>
    <source>
        <strain evidence="1">DSM 16372</strain>
    </source>
</reference>
<dbReference type="AlphaFoldDB" id="A0AAV4ZZR1"/>
<dbReference type="EMBL" id="BPQO01000046">
    <property type="protein sequence ID" value="GJD92490.1"/>
    <property type="molecule type" value="Genomic_DNA"/>
</dbReference>
<name>A0AAV4ZZR1_9HYPH</name>
<sequence>MAYDVVKQTHPGAPAAIGARVREKISGREGHIVSPRAGDAGVRVKFDGQFMPASCDPLTIEYASEPPAPAPPWQGR</sequence>
<evidence type="ECO:0000313" key="1">
    <source>
        <dbReference type="EMBL" id="GJD92490.1"/>
    </source>
</evidence>
<gene>
    <name evidence="1" type="ORF">BHAOGJBA_6044</name>
</gene>
<reference evidence="1" key="2">
    <citation type="submission" date="2021-08" db="EMBL/GenBank/DDBJ databases">
        <authorList>
            <person name="Tani A."/>
            <person name="Ola A."/>
            <person name="Ogura Y."/>
            <person name="Katsura K."/>
            <person name="Hayashi T."/>
        </authorList>
    </citation>
    <scope>NUCLEOTIDE SEQUENCE</scope>
    <source>
        <strain evidence="1">DSM 16372</strain>
    </source>
</reference>